<evidence type="ECO:0000256" key="3">
    <source>
        <dbReference type="ARBA" id="ARBA00022475"/>
    </source>
</evidence>
<dbReference type="PRINTS" id="PR01437">
    <property type="entry name" value="NUOXDRDTASE4"/>
</dbReference>
<evidence type="ECO:0000256" key="2">
    <source>
        <dbReference type="ARBA" id="ARBA00005346"/>
    </source>
</evidence>
<dbReference type="GO" id="GO:0042773">
    <property type="term" value="P:ATP synthesis coupled electron transport"/>
    <property type="evidence" value="ECO:0007669"/>
    <property type="project" value="InterPro"/>
</dbReference>
<feature type="transmembrane region" description="Helical" evidence="8">
    <location>
        <begin position="413"/>
        <end position="437"/>
    </location>
</feature>
<feature type="transmembrane region" description="Helical" evidence="8">
    <location>
        <begin position="333"/>
        <end position="355"/>
    </location>
</feature>
<protein>
    <submittedName>
        <fullName evidence="11">Sodium:proton antiporter</fullName>
    </submittedName>
</protein>
<feature type="transmembrane region" description="Helical" evidence="8">
    <location>
        <begin position="109"/>
        <end position="127"/>
    </location>
</feature>
<feature type="transmembrane region" description="Helical" evidence="8">
    <location>
        <begin position="265"/>
        <end position="289"/>
    </location>
</feature>
<keyword evidence="12" id="KW-1185">Reference proteome</keyword>
<evidence type="ECO:0000259" key="10">
    <source>
        <dbReference type="Pfam" id="PF00361"/>
    </source>
</evidence>
<feature type="transmembrane region" description="Helical" evidence="8">
    <location>
        <begin position="458"/>
        <end position="485"/>
    </location>
</feature>
<evidence type="ECO:0000256" key="4">
    <source>
        <dbReference type="ARBA" id="ARBA00022692"/>
    </source>
</evidence>
<evidence type="ECO:0000256" key="1">
    <source>
        <dbReference type="ARBA" id="ARBA00004651"/>
    </source>
</evidence>
<comment type="caution">
    <text evidence="11">The sequence shown here is derived from an EMBL/GenBank/DDBJ whole genome shotgun (WGS) entry which is preliminary data.</text>
</comment>
<feature type="transmembrane region" description="Helical" evidence="8">
    <location>
        <begin position="133"/>
        <end position="152"/>
    </location>
</feature>
<reference evidence="11 12" key="1">
    <citation type="submission" date="2018-06" db="EMBL/GenBank/DDBJ databases">
        <title>Whole genome sequencing of a novel hydrocarbon degrading bacterial strain, PW21 isolated from oil contaminated produced water sample.</title>
        <authorList>
            <person name="Nagkirti P."/>
            <person name="Shaikh A."/>
            <person name="Gowdaman V."/>
            <person name="Engineer A.E."/>
            <person name="Dagar S."/>
            <person name="Dhakephalkar P.K."/>
        </authorList>
    </citation>
    <scope>NUCLEOTIDE SEQUENCE [LARGE SCALE GENOMIC DNA]</scope>
    <source>
        <strain evidence="11 12">PW21</strain>
    </source>
</reference>
<dbReference type="InterPro" id="IPR050586">
    <property type="entry name" value="CPA3_Na-H_Antiporter_D"/>
</dbReference>
<organism evidence="11 12">
    <name type="scientific">Xylanimonas oleitrophica</name>
    <dbReference type="NCBI Taxonomy" id="2607479"/>
    <lineage>
        <taxon>Bacteria</taxon>
        <taxon>Bacillati</taxon>
        <taxon>Actinomycetota</taxon>
        <taxon>Actinomycetes</taxon>
        <taxon>Micrococcales</taxon>
        <taxon>Promicromonosporaceae</taxon>
        <taxon>Xylanimonas</taxon>
    </lineage>
</organism>
<evidence type="ECO:0000313" key="11">
    <source>
        <dbReference type="EMBL" id="PZR54208.1"/>
    </source>
</evidence>
<feature type="transmembrane region" description="Helical" evidence="8">
    <location>
        <begin position="80"/>
        <end position="102"/>
    </location>
</feature>
<accession>A0A2W5XV02</accession>
<feature type="transmembrane region" description="Helical" evidence="8">
    <location>
        <begin position="301"/>
        <end position="321"/>
    </location>
</feature>
<evidence type="ECO:0000256" key="5">
    <source>
        <dbReference type="ARBA" id="ARBA00022989"/>
    </source>
</evidence>
<proteinExistence type="inferred from homology"/>
<dbReference type="InterPro" id="IPR003918">
    <property type="entry name" value="NADH_UbQ_OxRdtase"/>
</dbReference>
<feature type="signal peptide" evidence="9">
    <location>
        <begin position="1"/>
        <end position="20"/>
    </location>
</feature>
<dbReference type="GO" id="GO:0005886">
    <property type="term" value="C:plasma membrane"/>
    <property type="evidence" value="ECO:0007669"/>
    <property type="project" value="UniProtKB-SubCell"/>
</dbReference>
<evidence type="ECO:0000256" key="7">
    <source>
        <dbReference type="RuleBase" id="RU000320"/>
    </source>
</evidence>
<feature type="transmembrane region" description="Helical" evidence="8">
    <location>
        <begin position="203"/>
        <end position="222"/>
    </location>
</feature>
<dbReference type="GO" id="GO:0008137">
    <property type="term" value="F:NADH dehydrogenase (ubiquinone) activity"/>
    <property type="evidence" value="ECO:0007669"/>
    <property type="project" value="InterPro"/>
</dbReference>
<dbReference type="PANTHER" id="PTHR42703:SF1">
    <property type="entry name" value="NA(+)_H(+) ANTIPORTER SUBUNIT D1"/>
    <property type="match status" value="1"/>
</dbReference>
<dbReference type="PANTHER" id="PTHR42703">
    <property type="entry name" value="NADH DEHYDROGENASE"/>
    <property type="match status" value="1"/>
</dbReference>
<feature type="domain" description="NADH:quinone oxidoreductase/Mrp antiporter transmembrane" evidence="10">
    <location>
        <begin position="130"/>
        <end position="425"/>
    </location>
</feature>
<keyword evidence="6 8" id="KW-0472">Membrane</keyword>
<keyword evidence="9" id="KW-0732">Signal</keyword>
<keyword evidence="3" id="KW-1003">Cell membrane</keyword>
<evidence type="ECO:0000256" key="8">
    <source>
        <dbReference type="SAM" id="Phobius"/>
    </source>
</evidence>
<feature type="transmembrane region" description="Helical" evidence="8">
    <location>
        <begin position="164"/>
        <end position="183"/>
    </location>
</feature>
<sequence>MSALLLPALVLGPLAAGAVAAVVPRERGRVRAAVGLTTAALTALACAVVVGGVATAPGHEVRVALAGWEPPLGIVLRADAASAALLVLTTLVGVAVSVTVAVRDDAGGGPAFWPLWLGLWAALHGVYVTQDLFNAYVLLELVTVGAVSLVALGKGRSAGPALRYLFVAVVGSLLFLLAIALVYAEAGTLDMSAAAGRVAPGPLLTAALALTLVGMGAKMALFPLHSWLPVAHPAAPAAVSAVLSALVVKAALVVLWRFWVALAPAAGGAAHVLAVASGVAGSAAVLWGGLMALRQRRLKRIVAYSTVTQVGYLALVLPLMAPGGEAARAAWSGGLLLVVAHGLAKAAMFLAAGVLTAAYGSDHLEDLRGAMRHRPWVVAALGVAGVSLAGLPPTLGFAAKWQLLAAGVESGQWWWVAALLAGGLLTVGYTAVVLRAVSAPADAGEQAPEPPPAAVPTVQAAVPLALAVAAVVLSVLAGGLAGLVADTAPRGLA</sequence>
<evidence type="ECO:0000313" key="12">
    <source>
        <dbReference type="Proteomes" id="UP000248783"/>
    </source>
</evidence>
<dbReference type="AlphaFoldDB" id="A0A2W5XV02"/>
<feature type="transmembrane region" description="Helical" evidence="8">
    <location>
        <begin position="376"/>
        <end position="401"/>
    </location>
</feature>
<dbReference type="InterPro" id="IPR001750">
    <property type="entry name" value="ND/Mrp_TM"/>
</dbReference>
<comment type="subcellular location">
    <subcellularLocation>
        <location evidence="1">Cell membrane</location>
        <topology evidence="1">Multi-pass membrane protein</topology>
    </subcellularLocation>
    <subcellularLocation>
        <location evidence="7">Membrane</location>
        <topology evidence="7">Multi-pass membrane protein</topology>
    </subcellularLocation>
</comment>
<feature type="transmembrane region" description="Helical" evidence="8">
    <location>
        <begin position="234"/>
        <end position="259"/>
    </location>
</feature>
<keyword evidence="5 8" id="KW-1133">Transmembrane helix</keyword>
<gene>
    <name evidence="11" type="ORF">DNL40_04595</name>
</gene>
<comment type="similarity">
    <text evidence="2">Belongs to the CPA3 antiporters (TC 2.A.63) subunit D family.</text>
</comment>
<dbReference type="RefSeq" id="WP_111250065.1">
    <property type="nucleotide sequence ID" value="NZ_QKWH01000002.1"/>
</dbReference>
<feature type="chain" id="PRO_5038895734" evidence="9">
    <location>
        <begin position="21"/>
        <end position="493"/>
    </location>
</feature>
<evidence type="ECO:0000256" key="9">
    <source>
        <dbReference type="SAM" id="SignalP"/>
    </source>
</evidence>
<dbReference type="Proteomes" id="UP000248783">
    <property type="component" value="Unassembled WGS sequence"/>
</dbReference>
<keyword evidence="4 7" id="KW-0812">Transmembrane</keyword>
<evidence type="ECO:0000256" key="6">
    <source>
        <dbReference type="ARBA" id="ARBA00023136"/>
    </source>
</evidence>
<dbReference type="EMBL" id="QKWH01000002">
    <property type="protein sequence ID" value="PZR54208.1"/>
    <property type="molecule type" value="Genomic_DNA"/>
</dbReference>
<name>A0A2W5XV02_9MICO</name>
<dbReference type="Pfam" id="PF00361">
    <property type="entry name" value="Proton_antipo_M"/>
    <property type="match status" value="1"/>
</dbReference>